<dbReference type="PANTHER" id="PTHR40763:SF5">
    <property type="entry name" value="MEMBRANE PROTEIN"/>
    <property type="match status" value="1"/>
</dbReference>
<dbReference type="OrthoDB" id="3625082at2"/>
<feature type="domain" description="DUF1707" evidence="1">
    <location>
        <begin position="10"/>
        <end position="62"/>
    </location>
</feature>
<dbReference type="RefSeq" id="WP_064441517.1">
    <property type="nucleotide sequence ID" value="NZ_BDDI01000014.1"/>
</dbReference>
<dbReference type="InterPro" id="IPR012551">
    <property type="entry name" value="DUF1707_SHOCT-like"/>
</dbReference>
<reference evidence="2 3" key="1">
    <citation type="submission" date="2020-08" db="EMBL/GenBank/DDBJ databases">
        <title>Sequencing the genomes of 1000 actinobacteria strains.</title>
        <authorList>
            <person name="Klenk H.-P."/>
        </authorList>
    </citation>
    <scope>NUCLEOTIDE SEQUENCE [LARGE SCALE GENOMIC DNA]</scope>
    <source>
        <strain evidence="2 3">DSM 45258</strain>
    </source>
</reference>
<protein>
    <recommendedName>
        <fullName evidence="1">DUF1707 domain-containing protein</fullName>
    </recommendedName>
</protein>
<comment type="caution">
    <text evidence="2">The sequence shown here is derived from an EMBL/GenBank/DDBJ whole genome shotgun (WGS) entry which is preliminary data.</text>
</comment>
<evidence type="ECO:0000259" key="1">
    <source>
        <dbReference type="Pfam" id="PF08044"/>
    </source>
</evidence>
<dbReference type="EMBL" id="JACHWS010000003">
    <property type="protein sequence ID" value="MBB3038722.1"/>
    <property type="molecule type" value="Genomic_DNA"/>
</dbReference>
<sequence length="193" mass="21084">MSTDPERKNLRASDADRESVAGLLHQASGEGRISFGELEDRLTKVYAAQTYGELEPLISDLPMGLPQLGRKEPDTIRLTATVNDVRREGRWKVPRHIIAKTEMGNIHLDFTEAVLPVGEVLVEVESKSGGVVVVVPDGVPVNAEGIGVDSGSVSNAVTDETLGLSRIRVIGHSGMGDVVIRRPRRRWKLFGRR</sequence>
<evidence type="ECO:0000313" key="2">
    <source>
        <dbReference type="EMBL" id="MBB3038722.1"/>
    </source>
</evidence>
<name>A0A839RNZ9_9ACTN</name>
<keyword evidence="3" id="KW-1185">Reference proteome</keyword>
<dbReference type="PANTHER" id="PTHR40763">
    <property type="entry name" value="MEMBRANE PROTEIN-RELATED"/>
    <property type="match status" value="1"/>
</dbReference>
<gene>
    <name evidence="2" type="ORF">FHU29_003191</name>
</gene>
<evidence type="ECO:0000313" key="3">
    <source>
        <dbReference type="Proteomes" id="UP000567922"/>
    </source>
</evidence>
<dbReference type="AlphaFoldDB" id="A0A839RNZ9"/>
<organism evidence="2 3">
    <name type="scientific">Hoyosella altamirensis</name>
    <dbReference type="NCBI Taxonomy" id="616997"/>
    <lineage>
        <taxon>Bacteria</taxon>
        <taxon>Bacillati</taxon>
        <taxon>Actinomycetota</taxon>
        <taxon>Actinomycetes</taxon>
        <taxon>Mycobacteriales</taxon>
        <taxon>Hoyosellaceae</taxon>
        <taxon>Hoyosella</taxon>
    </lineage>
</organism>
<dbReference type="Proteomes" id="UP000567922">
    <property type="component" value="Unassembled WGS sequence"/>
</dbReference>
<dbReference type="Pfam" id="PF08044">
    <property type="entry name" value="DUF1707"/>
    <property type="match status" value="1"/>
</dbReference>
<accession>A0A839RNZ9</accession>
<proteinExistence type="predicted"/>